<evidence type="ECO:0000256" key="2">
    <source>
        <dbReference type="ARBA" id="ARBA00007809"/>
    </source>
</evidence>
<comment type="subcellular location">
    <subcellularLocation>
        <location evidence="1">Endomembrane system</location>
        <topology evidence="1">Multi-pass membrane protein</topology>
    </subcellularLocation>
</comment>
<dbReference type="Gene3D" id="1.20.1280.290">
    <property type="match status" value="1"/>
</dbReference>
<keyword evidence="5 9" id="KW-0812">Transmembrane</keyword>
<dbReference type="PANTHER" id="PTHR10791:SF22">
    <property type="entry name" value="BIDIRECTIONAL SUGAR TRANSPORTER SWEET11"/>
    <property type="match status" value="1"/>
</dbReference>
<accession>A0AAV5K171</accession>
<evidence type="ECO:0000313" key="11">
    <source>
        <dbReference type="Proteomes" id="UP001054252"/>
    </source>
</evidence>
<gene>
    <name evidence="10" type="ORF">SLEP1_g27892</name>
</gene>
<evidence type="ECO:0000256" key="6">
    <source>
        <dbReference type="ARBA" id="ARBA00022737"/>
    </source>
</evidence>
<feature type="transmembrane region" description="Helical" evidence="9">
    <location>
        <begin position="48"/>
        <end position="65"/>
    </location>
</feature>
<dbReference type="GO" id="GO:0051119">
    <property type="term" value="F:sugar transmembrane transporter activity"/>
    <property type="evidence" value="ECO:0007669"/>
    <property type="project" value="InterPro"/>
</dbReference>
<keyword evidence="4" id="KW-0762">Sugar transport</keyword>
<dbReference type="PANTHER" id="PTHR10791">
    <property type="entry name" value="RAG1-ACTIVATING PROTEIN 1"/>
    <property type="match status" value="1"/>
</dbReference>
<evidence type="ECO:0000256" key="9">
    <source>
        <dbReference type="SAM" id="Phobius"/>
    </source>
</evidence>
<dbReference type="AlphaFoldDB" id="A0AAV5K171"/>
<dbReference type="GO" id="GO:0012505">
    <property type="term" value="C:endomembrane system"/>
    <property type="evidence" value="ECO:0007669"/>
    <property type="project" value="UniProtKB-SubCell"/>
</dbReference>
<dbReference type="GO" id="GO:0016020">
    <property type="term" value="C:membrane"/>
    <property type="evidence" value="ECO:0007669"/>
    <property type="project" value="InterPro"/>
</dbReference>
<keyword evidence="6" id="KW-0677">Repeat</keyword>
<sequence>MALISTHNPWLFVFGVLGNISSFVVFLAPIPTFYQIWKKKSTEGFQSLPYLTALFSAMLWIYYALLKSDAFLLITINAFGCVVETIYIAVYITYAPRKARYTRISPRCWWQQRFSRPNKALISPNSENNPLTAVKTVRMRNREKIIPKISIRLGISCGFSTRIRKLLLKFNCNNPYQL</sequence>
<dbReference type="InterPro" id="IPR004316">
    <property type="entry name" value="SWEET_rpt"/>
</dbReference>
<protein>
    <submittedName>
        <fullName evidence="10">Uncharacterized protein</fullName>
    </submittedName>
</protein>
<keyword evidence="8 9" id="KW-0472">Membrane</keyword>
<name>A0AAV5K171_9ROSI</name>
<reference evidence="10 11" key="1">
    <citation type="journal article" date="2021" name="Commun. Biol.">
        <title>The genome of Shorea leprosula (Dipterocarpaceae) highlights the ecological relevance of drought in aseasonal tropical rainforests.</title>
        <authorList>
            <person name="Ng K.K.S."/>
            <person name="Kobayashi M.J."/>
            <person name="Fawcett J.A."/>
            <person name="Hatakeyama M."/>
            <person name="Paape T."/>
            <person name="Ng C.H."/>
            <person name="Ang C.C."/>
            <person name="Tnah L.H."/>
            <person name="Lee C.T."/>
            <person name="Nishiyama T."/>
            <person name="Sese J."/>
            <person name="O'Brien M.J."/>
            <person name="Copetti D."/>
            <person name="Mohd Noor M.I."/>
            <person name="Ong R.C."/>
            <person name="Putra M."/>
            <person name="Sireger I.Z."/>
            <person name="Indrioko S."/>
            <person name="Kosugi Y."/>
            <person name="Izuno A."/>
            <person name="Isagi Y."/>
            <person name="Lee S.L."/>
            <person name="Shimizu K.K."/>
        </authorList>
    </citation>
    <scope>NUCLEOTIDE SEQUENCE [LARGE SCALE GENOMIC DNA]</scope>
    <source>
        <strain evidence="10">214</strain>
    </source>
</reference>
<feature type="transmembrane region" description="Helical" evidence="9">
    <location>
        <begin position="12"/>
        <end position="36"/>
    </location>
</feature>
<evidence type="ECO:0000256" key="7">
    <source>
        <dbReference type="ARBA" id="ARBA00022989"/>
    </source>
</evidence>
<dbReference type="Pfam" id="PF03083">
    <property type="entry name" value="MtN3_slv"/>
    <property type="match status" value="1"/>
</dbReference>
<dbReference type="InterPro" id="IPR047664">
    <property type="entry name" value="SWEET"/>
</dbReference>
<evidence type="ECO:0000256" key="4">
    <source>
        <dbReference type="ARBA" id="ARBA00022597"/>
    </source>
</evidence>
<evidence type="ECO:0000256" key="3">
    <source>
        <dbReference type="ARBA" id="ARBA00022448"/>
    </source>
</evidence>
<dbReference type="FunFam" id="1.20.1280.290:FF:000001">
    <property type="entry name" value="Bidirectional sugar transporter SWEET"/>
    <property type="match status" value="1"/>
</dbReference>
<evidence type="ECO:0000256" key="5">
    <source>
        <dbReference type="ARBA" id="ARBA00022692"/>
    </source>
</evidence>
<keyword evidence="3" id="KW-0813">Transport</keyword>
<keyword evidence="7 9" id="KW-1133">Transmembrane helix</keyword>
<evidence type="ECO:0000256" key="8">
    <source>
        <dbReference type="ARBA" id="ARBA00023136"/>
    </source>
</evidence>
<evidence type="ECO:0000256" key="1">
    <source>
        <dbReference type="ARBA" id="ARBA00004127"/>
    </source>
</evidence>
<comment type="caution">
    <text evidence="10">The sequence shown here is derived from an EMBL/GenBank/DDBJ whole genome shotgun (WGS) entry which is preliminary data.</text>
</comment>
<dbReference type="Proteomes" id="UP001054252">
    <property type="component" value="Unassembled WGS sequence"/>
</dbReference>
<organism evidence="10 11">
    <name type="scientific">Rubroshorea leprosula</name>
    <dbReference type="NCBI Taxonomy" id="152421"/>
    <lineage>
        <taxon>Eukaryota</taxon>
        <taxon>Viridiplantae</taxon>
        <taxon>Streptophyta</taxon>
        <taxon>Embryophyta</taxon>
        <taxon>Tracheophyta</taxon>
        <taxon>Spermatophyta</taxon>
        <taxon>Magnoliopsida</taxon>
        <taxon>eudicotyledons</taxon>
        <taxon>Gunneridae</taxon>
        <taxon>Pentapetalae</taxon>
        <taxon>rosids</taxon>
        <taxon>malvids</taxon>
        <taxon>Malvales</taxon>
        <taxon>Dipterocarpaceae</taxon>
        <taxon>Rubroshorea</taxon>
    </lineage>
</organism>
<comment type="similarity">
    <text evidence="2">Belongs to the SWEET sugar transporter family.</text>
</comment>
<feature type="transmembrane region" description="Helical" evidence="9">
    <location>
        <begin position="71"/>
        <end position="94"/>
    </location>
</feature>
<keyword evidence="11" id="KW-1185">Reference proteome</keyword>
<evidence type="ECO:0000313" key="10">
    <source>
        <dbReference type="EMBL" id="GKV17377.1"/>
    </source>
</evidence>
<proteinExistence type="inferred from homology"/>
<dbReference type="EMBL" id="BPVZ01000048">
    <property type="protein sequence ID" value="GKV17377.1"/>
    <property type="molecule type" value="Genomic_DNA"/>
</dbReference>